<protein>
    <submittedName>
        <fullName evidence="3">ATP-binding protein</fullName>
    </submittedName>
</protein>
<dbReference type="SUPFAM" id="SSF46785">
    <property type="entry name" value="Winged helix' DNA-binding domain"/>
    <property type="match status" value="1"/>
</dbReference>
<dbReference type="SUPFAM" id="SSF52540">
    <property type="entry name" value="P-loop containing nucleoside triphosphate hydrolases"/>
    <property type="match status" value="1"/>
</dbReference>
<dbReference type="RefSeq" id="WP_008771432.1">
    <property type="nucleotide sequence ID" value="NZ_LFJV01000057.1"/>
</dbReference>
<dbReference type="GO" id="GO:0005524">
    <property type="term" value="F:ATP binding"/>
    <property type="evidence" value="ECO:0007669"/>
    <property type="project" value="UniProtKB-KW"/>
</dbReference>
<reference evidence="3 4" key="1">
    <citation type="submission" date="2015-06" db="EMBL/GenBank/DDBJ databases">
        <title>Draft Genome Sequence of Parabacteroides goldsteinii with Putative Novel Metallo-Beta-Lactamases Isolated from a Blood Culture from a Human Patient.</title>
        <authorList>
            <person name="Krogh T.J."/>
            <person name="Agergaard C.N."/>
            <person name="Moller-Jensen J."/>
            <person name="Justesen U.S."/>
        </authorList>
    </citation>
    <scope>NUCLEOTIDE SEQUENCE [LARGE SCALE GENOMIC DNA]</scope>
    <source>
        <strain evidence="3 4">910340</strain>
    </source>
</reference>
<comment type="caution">
    <text evidence="3">The sequence shown here is derived from an EMBL/GenBank/DDBJ whole genome shotgun (WGS) entry which is preliminary data.</text>
</comment>
<evidence type="ECO:0000259" key="1">
    <source>
        <dbReference type="Pfam" id="PF01637"/>
    </source>
</evidence>
<dbReference type="InterPro" id="IPR027417">
    <property type="entry name" value="P-loop_NTPase"/>
</dbReference>
<dbReference type="Pfam" id="PF01637">
    <property type="entry name" value="ATPase_2"/>
    <property type="match status" value="1"/>
</dbReference>
<sequence>MKFNQFIDRQDSLKRLRNALLRTTPQFLVIYGRRRIGKSTLIKEIMQDKDVYFLSDQTNEANQRALFAKAIAYSIPRFDKVVYPDWETLLLELNDRLSERITVCLDEFPYMVKSCASLPSVIQKLLNGKTLKYDLIICGSSQQLMQGYVLDKREPLYGLADEIIKLPPIPVSYIGQALNVNTIAAVEEYSIWGGIPRYWELRADYPDMDTAIRELALDTKGILAEEPQRLLRDDLRDTIQTSTILSIIGNGVNRITEIASRAGKEATQISEPLSKLRELGYIRREIPFGESEKKSKKGIYRINDNMLQFYYRFIAPHRSILELRRIDTVMHLINAQFTQHVGDCWEHLCRQYISGNEIDGIVYNIASRWWGKIFPEGNKEGTMIELDVVAESFDKKHILIGECKWTNKEDAQRLARTLSEKAAHLPFIKDGQEVHLVLFLKQEPEHQESIRYFLPEDIIETI</sequence>
<proteinExistence type="predicted"/>
<dbReference type="Gene3D" id="3.40.50.300">
    <property type="entry name" value="P-loop containing nucleotide triphosphate hydrolases"/>
    <property type="match status" value="1"/>
</dbReference>
<evidence type="ECO:0000313" key="3">
    <source>
        <dbReference type="EMBL" id="KMM32518.1"/>
    </source>
</evidence>
<keyword evidence="3" id="KW-0067">ATP-binding</keyword>
<dbReference type="PATRIC" id="fig|328812.4.peg.4300"/>
<organism evidence="3 4">
    <name type="scientific">Parabacteroides goldsteinii</name>
    <dbReference type="NCBI Taxonomy" id="328812"/>
    <lineage>
        <taxon>Bacteria</taxon>
        <taxon>Pseudomonadati</taxon>
        <taxon>Bacteroidota</taxon>
        <taxon>Bacteroidia</taxon>
        <taxon>Bacteroidales</taxon>
        <taxon>Tannerellaceae</taxon>
        <taxon>Parabacteroides</taxon>
    </lineage>
</organism>
<feature type="domain" description="DUF234" evidence="2">
    <location>
        <begin position="310"/>
        <end position="411"/>
    </location>
</feature>
<evidence type="ECO:0000313" key="4">
    <source>
        <dbReference type="Proteomes" id="UP000036166"/>
    </source>
</evidence>
<dbReference type="PANTHER" id="PTHR34704:SF1">
    <property type="entry name" value="ATPASE"/>
    <property type="match status" value="1"/>
</dbReference>
<dbReference type="InterPro" id="IPR004256">
    <property type="entry name" value="DUF234"/>
</dbReference>
<accession>A0A0J6CH60</accession>
<name>A0A0J6CH60_9BACT</name>
<dbReference type="PANTHER" id="PTHR34704">
    <property type="entry name" value="ATPASE"/>
    <property type="match status" value="1"/>
</dbReference>
<dbReference type="AlphaFoldDB" id="A0A0J6CH60"/>
<dbReference type="InterPro" id="IPR036390">
    <property type="entry name" value="WH_DNA-bd_sf"/>
</dbReference>
<dbReference type="Pfam" id="PF03008">
    <property type="entry name" value="DUF234"/>
    <property type="match status" value="1"/>
</dbReference>
<dbReference type="Proteomes" id="UP000036166">
    <property type="component" value="Unassembled WGS sequence"/>
</dbReference>
<evidence type="ECO:0000259" key="2">
    <source>
        <dbReference type="Pfam" id="PF03008"/>
    </source>
</evidence>
<dbReference type="InterPro" id="IPR011579">
    <property type="entry name" value="ATPase_dom"/>
</dbReference>
<dbReference type="EMBL" id="LFJV01000057">
    <property type="protein sequence ID" value="KMM32518.1"/>
    <property type="molecule type" value="Genomic_DNA"/>
</dbReference>
<feature type="domain" description="ATPase" evidence="1">
    <location>
        <begin position="6"/>
        <end position="158"/>
    </location>
</feature>
<keyword evidence="3" id="KW-0547">Nucleotide-binding</keyword>
<gene>
    <name evidence="3" type="ORF">ACM15_16715</name>
</gene>